<dbReference type="EMBL" id="QRHA01000003">
    <property type="protein sequence ID" value="RDV27598.1"/>
    <property type="molecule type" value="Genomic_DNA"/>
</dbReference>
<comment type="caution">
    <text evidence="4">The sequence shown here is derived from an EMBL/GenBank/DDBJ whole genome shotgun (WGS) entry which is preliminary data.</text>
</comment>
<feature type="chain" id="PRO_5017542975" description="6-bladed beta-propeller" evidence="3">
    <location>
        <begin position="29"/>
        <end position="354"/>
    </location>
</feature>
<evidence type="ECO:0008006" key="6">
    <source>
        <dbReference type="Google" id="ProtNLM"/>
    </source>
</evidence>
<keyword evidence="2" id="KW-0325">Glycoprotein</keyword>
<sequence>MKSDFYRFKVLRVSLLFAGVLTTAAGLAHEGSHHSYEVSNEWQELADGREVIGKAHGEIDVAADGKFYVSIMGDDTVKGGIRIYSAAGQYLGDVPNGPDDFHGFVIHRAKDGQEYLYGASLVQQRLIKMTLDGKVVLSVDARHAVPSQFHSSGVLPDNQPRPELRLTAVAIDSDDNIYTVDGYGKDFIHKFDAEGNYLSTFGGREVPYNFHNCHKIHIDPRFEPNRLMCTDRKKGRLIHMQLDGTLIGVYADELRRPSSVAFYNDIAAIAEISGRVSLLDKAGNTVKTLGTNDVDDEINTNNTSPEKWREGVFTAPHGITFDANGNLFITEWNLWGRIVRYDLRLPATSLSAAH</sequence>
<evidence type="ECO:0000313" key="4">
    <source>
        <dbReference type="EMBL" id="RDV27598.1"/>
    </source>
</evidence>
<evidence type="ECO:0000256" key="1">
    <source>
        <dbReference type="ARBA" id="ARBA00022729"/>
    </source>
</evidence>
<dbReference type="PANTHER" id="PTHR10680">
    <property type="entry name" value="PEPTIDYL-GLYCINE ALPHA-AMIDATING MONOOXYGENASE"/>
    <property type="match status" value="1"/>
</dbReference>
<dbReference type="AlphaFoldDB" id="A0A3D8MBH1"/>
<evidence type="ECO:0000256" key="3">
    <source>
        <dbReference type="SAM" id="SignalP"/>
    </source>
</evidence>
<dbReference type="Gene3D" id="2.120.10.30">
    <property type="entry name" value="TolB, C-terminal domain"/>
    <property type="match status" value="1"/>
</dbReference>
<evidence type="ECO:0000313" key="5">
    <source>
        <dbReference type="Proteomes" id="UP000256561"/>
    </source>
</evidence>
<dbReference type="SUPFAM" id="SSF63829">
    <property type="entry name" value="Calcium-dependent phosphotriesterase"/>
    <property type="match status" value="1"/>
</dbReference>
<gene>
    <name evidence="4" type="ORF">DXV75_04920</name>
</gene>
<organism evidence="4 5">
    <name type="scientific">Alteromonas aestuariivivens</name>
    <dbReference type="NCBI Taxonomy" id="1938339"/>
    <lineage>
        <taxon>Bacteria</taxon>
        <taxon>Pseudomonadati</taxon>
        <taxon>Pseudomonadota</taxon>
        <taxon>Gammaproteobacteria</taxon>
        <taxon>Alteromonadales</taxon>
        <taxon>Alteromonadaceae</taxon>
        <taxon>Alteromonas/Salinimonas group</taxon>
        <taxon>Alteromonas</taxon>
    </lineage>
</organism>
<dbReference type="RefSeq" id="WP_115592496.1">
    <property type="nucleotide sequence ID" value="NZ_QRHA01000003.1"/>
</dbReference>
<accession>A0A3D8MBH1</accession>
<dbReference type="OrthoDB" id="9799230at2"/>
<proteinExistence type="predicted"/>
<dbReference type="InterPro" id="IPR011042">
    <property type="entry name" value="6-blade_b-propeller_TolB-like"/>
</dbReference>
<dbReference type="Proteomes" id="UP000256561">
    <property type="component" value="Unassembled WGS sequence"/>
</dbReference>
<evidence type="ECO:0000256" key="2">
    <source>
        <dbReference type="ARBA" id="ARBA00023180"/>
    </source>
</evidence>
<keyword evidence="5" id="KW-1185">Reference proteome</keyword>
<name>A0A3D8MBH1_9ALTE</name>
<keyword evidence="1 3" id="KW-0732">Signal</keyword>
<reference evidence="5" key="1">
    <citation type="submission" date="2018-08" db="EMBL/GenBank/DDBJ databases">
        <authorList>
            <person name="Zhang J."/>
            <person name="Du Z.-J."/>
        </authorList>
    </citation>
    <scope>NUCLEOTIDE SEQUENCE [LARGE SCALE GENOMIC DNA]</scope>
    <source>
        <strain evidence="5">KCTC 52655</strain>
    </source>
</reference>
<feature type="signal peptide" evidence="3">
    <location>
        <begin position="1"/>
        <end position="28"/>
    </location>
</feature>
<protein>
    <recommendedName>
        <fullName evidence="6">6-bladed beta-propeller</fullName>
    </recommendedName>
</protein>